<feature type="region of interest" description="Disordered" evidence="2">
    <location>
        <begin position="454"/>
        <end position="475"/>
    </location>
</feature>
<dbReference type="AlphaFoldDB" id="A0A6G0IK88"/>
<evidence type="ECO:0000256" key="2">
    <source>
        <dbReference type="SAM" id="MobiDB-lite"/>
    </source>
</evidence>
<accession>A0A6G0IK88</accession>
<dbReference type="Proteomes" id="UP000424527">
    <property type="component" value="Unassembled WGS sequence"/>
</dbReference>
<sequence length="1123" mass="124030">MLQKNCRKTNEADVPLLSSQIPQPAITSQSSQVAARPKKTESPVAVVSDKAQMDVTPKEPQVAVIPKESPVAVVSDKAQMDVTPNQQQDSGIPAEVQKYFEELCNANGSQKVTFVNGLVGLPTPLLKAARKQYLDSQLAPPPPVNPWTARAAMLQKNCRKTNEADVPLLSSQIPQPAITSQSSRVAARPKKTESPVAVVSDKAQMDVTPKEPQVAVIPKESLVAVVSDKPQMDVTPNQQQDSGIPAEVQKNFEELCNANGSQKVTFVNGLVGLPTPLLKAARKQYLDSQLAPPPPVNPWTARAAMLQKNCRKTNEADVPLLSSQIPQPAITSQSSQVAARPKKTESPVAVVSDKPQMDVTPNQQQDSGIPAEVQKNFEELCNANGSQKVTFVNGLVGLPTPLLKAARKQYLDSQLAPPPPVNPWTARAAMLQKNCRKTNEADVPLLSSQIPQPAITSQSSQVAARPKKTESPVAVVSDKAQMDVTPKEPQVAVIPKESLVAVVSDKAQMDVTPNQQQDSGIPAEVQKNFEELCNANGSQKVTFVNGLVGLPTPLLKAARKQYLDSQLAPPPPVNPWTARAAMLQKNCRKTNEADVPLLSSQIPQPAITSQSSQVAARPKKTVVPKKVHKQPQPPKENPWLKSTKTKKTIHSLEIDEIDFPLLTAEKCVVAPEKTQQAAKALNIKKISGTEHRWPHTGHYRLCTLWRTGSQLAVIPEESELDVIVDDISTHVPQPSNTPQQAPISEATNPAEAFFQKTGVKMIAVPEIDFMEDKSEEIIKLEREQAAMLKEVEQLREMLQTQRALQAQEESKYQTRVEYLQLEISNTETSEKEVLCKVSKLEEAVEKEKSHQSETETSMSHLRAENSRLVAALTQAEEDTKKETIQWEEEKSNLLSNIKEEQQILQDEMNRTTLTNSAAKQSEESSRLVAALVQAEEEFKQETLQWEEEKSNLLQTISAQQQALENNITSNQLKDTLKNQSKEDQKDMKQWEEGEEKCSLLTSVTEQQEVHKDETILLNDSTVSQNEDNSKLVAALVQAEEGLKQEALQWEEQKANLLKSITEQQQAVEQGTSKAENQDRHNGLEEQVAAILNRPRKPSLWKRFKRLFKRTVQPPVPPPSSQPS</sequence>
<feature type="region of interest" description="Disordered" evidence="2">
    <location>
        <begin position="177"/>
        <end position="198"/>
    </location>
</feature>
<feature type="region of interest" description="Disordered" evidence="2">
    <location>
        <begin position="1067"/>
        <end position="1091"/>
    </location>
</feature>
<feature type="region of interest" description="Disordered" evidence="2">
    <location>
        <begin position="1"/>
        <end position="46"/>
    </location>
</feature>
<comment type="caution">
    <text evidence="3">The sequence shown here is derived from an EMBL/GenBank/DDBJ whole genome shotgun (WGS) entry which is preliminary data.</text>
</comment>
<feature type="coiled-coil region" evidence="1">
    <location>
        <begin position="770"/>
        <end position="811"/>
    </location>
</feature>
<dbReference type="EMBL" id="REGW02000009">
    <property type="protein sequence ID" value="KAE8291713.1"/>
    <property type="molecule type" value="Genomic_DNA"/>
</dbReference>
<evidence type="ECO:0000256" key="1">
    <source>
        <dbReference type="SAM" id="Coils"/>
    </source>
</evidence>
<protein>
    <submittedName>
        <fullName evidence="3">Uncharacterized protein</fullName>
    </submittedName>
</protein>
<feature type="compositionally biased region" description="Polar residues" evidence="2">
    <location>
        <begin position="17"/>
        <end position="33"/>
    </location>
</feature>
<evidence type="ECO:0000313" key="4">
    <source>
        <dbReference type="Proteomes" id="UP000424527"/>
    </source>
</evidence>
<gene>
    <name evidence="3" type="ORF">D5F01_LYC09071</name>
</gene>
<feature type="coiled-coil region" evidence="1">
    <location>
        <begin position="858"/>
        <end position="937"/>
    </location>
</feature>
<organism evidence="3 4">
    <name type="scientific">Larimichthys crocea</name>
    <name type="common">Large yellow croaker</name>
    <name type="synonym">Pseudosciaena crocea</name>
    <dbReference type="NCBI Taxonomy" id="215358"/>
    <lineage>
        <taxon>Eukaryota</taxon>
        <taxon>Metazoa</taxon>
        <taxon>Chordata</taxon>
        <taxon>Craniata</taxon>
        <taxon>Vertebrata</taxon>
        <taxon>Euteleostomi</taxon>
        <taxon>Actinopterygii</taxon>
        <taxon>Neopterygii</taxon>
        <taxon>Teleostei</taxon>
        <taxon>Neoteleostei</taxon>
        <taxon>Acanthomorphata</taxon>
        <taxon>Eupercaria</taxon>
        <taxon>Sciaenidae</taxon>
        <taxon>Larimichthys</taxon>
    </lineage>
</organism>
<proteinExistence type="predicted"/>
<keyword evidence="4" id="KW-1185">Reference proteome</keyword>
<keyword evidence="1" id="KW-0175">Coiled coil</keyword>
<evidence type="ECO:0000313" key="3">
    <source>
        <dbReference type="EMBL" id="KAE8291713.1"/>
    </source>
</evidence>
<reference evidence="3 4" key="1">
    <citation type="submission" date="2019-07" db="EMBL/GenBank/DDBJ databases">
        <title>Chromosome genome assembly for large yellow croaker.</title>
        <authorList>
            <person name="Xiao S."/>
        </authorList>
    </citation>
    <scope>NUCLEOTIDE SEQUENCE [LARGE SCALE GENOMIC DNA]</scope>
    <source>
        <strain evidence="3">JMULYC20181020</strain>
        <tissue evidence="3">Muscle</tissue>
    </source>
</reference>
<name>A0A6G0IK88_LARCR</name>